<gene>
    <name evidence="2" type="ORF">MYCFIDRAFT_81651</name>
</gene>
<evidence type="ECO:0000256" key="1">
    <source>
        <dbReference type="SAM" id="MobiDB-lite"/>
    </source>
</evidence>
<dbReference type="RefSeq" id="XP_007926021.1">
    <property type="nucleotide sequence ID" value="XM_007927830.1"/>
</dbReference>
<evidence type="ECO:0000313" key="3">
    <source>
        <dbReference type="Proteomes" id="UP000016932"/>
    </source>
</evidence>
<dbReference type="GeneID" id="19341850"/>
<dbReference type="Proteomes" id="UP000016932">
    <property type="component" value="Unassembled WGS sequence"/>
</dbReference>
<dbReference type="VEuPathDB" id="FungiDB:MYCFIDRAFT_81651"/>
<dbReference type="EMBL" id="KB446558">
    <property type="protein sequence ID" value="EME83495.1"/>
    <property type="molecule type" value="Genomic_DNA"/>
</dbReference>
<sequence>MLSMATAVAPNHIHLATELSAEDVMRAKLERKYPGYGKDRSATQAGINVLQPGNSGRQFKGNGRYSQQITGDDVIELADRNGSVSGIRGGCAVQADDESNVQPSREVAVGQHPPGRSSLANNLIATRYEDAIGGTEPASGTNPVSGGAQQQQRRLIGQPVRGGEQRAQEKSLHLFHAMRFVRKAWVGSFGISRPPMPHKVAYM</sequence>
<protein>
    <submittedName>
        <fullName evidence="2">Uncharacterized protein</fullName>
    </submittedName>
</protein>
<name>M2Z0X8_PSEFD</name>
<dbReference type="OrthoDB" id="10607871at2759"/>
<organism evidence="2 3">
    <name type="scientific">Pseudocercospora fijiensis (strain CIRAD86)</name>
    <name type="common">Black leaf streak disease fungus</name>
    <name type="synonym">Mycosphaerella fijiensis</name>
    <dbReference type="NCBI Taxonomy" id="383855"/>
    <lineage>
        <taxon>Eukaryota</taxon>
        <taxon>Fungi</taxon>
        <taxon>Dikarya</taxon>
        <taxon>Ascomycota</taxon>
        <taxon>Pezizomycotina</taxon>
        <taxon>Dothideomycetes</taxon>
        <taxon>Dothideomycetidae</taxon>
        <taxon>Mycosphaerellales</taxon>
        <taxon>Mycosphaerellaceae</taxon>
        <taxon>Pseudocercospora</taxon>
    </lineage>
</organism>
<reference evidence="2 3" key="1">
    <citation type="journal article" date="2012" name="PLoS Pathog.">
        <title>Diverse lifestyles and strategies of plant pathogenesis encoded in the genomes of eighteen Dothideomycetes fungi.</title>
        <authorList>
            <person name="Ohm R.A."/>
            <person name="Feau N."/>
            <person name="Henrissat B."/>
            <person name="Schoch C.L."/>
            <person name="Horwitz B.A."/>
            <person name="Barry K.W."/>
            <person name="Condon B.J."/>
            <person name="Copeland A.C."/>
            <person name="Dhillon B."/>
            <person name="Glaser F."/>
            <person name="Hesse C.N."/>
            <person name="Kosti I."/>
            <person name="LaButti K."/>
            <person name="Lindquist E.A."/>
            <person name="Lucas S."/>
            <person name="Salamov A.A."/>
            <person name="Bradshaw R.E."/>
            <person name="Ciuffetti L."/>
            <person name="Hamelin R.C."/>
            <person name="Kema G.H.J."/>
            <person name="Lawrence C."/>
            <person name="Scott J.A."/>
            <person name="Spatafora J.W."/>
            <person name="Turgeon B.G."/>
            <person name="de Wit P.J.G.M."/>
            <person name="Zhong S."/>
            <person name="Goodwin S.B."/>
            <person name="Grigoriev I.V."/>
        </authorList>
    </citation>
    <scope>NUCLEOTIDE SEQUENCE [LARGE SCALE GENOMIC DNA]</scope>
    <source>
        <strain evidence="2 3">CIRAD86</strain>
    </source>
</reference>
<dbReference type="HOGENOM" id="CLU_1349442_0_0_1"/>
<accession>M2Z0X8</accession>
<dbReference type="KEGG" id="pfj:MYCFIDRAFT_81651"/>
<keyword evidence="3" id="KW-1185">Reference proteome</keyword>
<dbReference type="AlphaFoldDB" id="M2Z0X8"/>
<feature type="region of interest" description="Disordered" evidence="1">
    <location>
        <begin position="132"/>
        <end position="153"/>
    </location>
</feature>
<proteinExistence type="predicted"/>
<evidence type="ECO:0000313" key="2">
    <source>
        <dbReference type="EMBL" id="EME83495.1"/>
    </source>
</evidence>
<feature type="compositionally biased region" description="Polar residues" evidence="1">
    <location>
        <begin position="138"/>
        <end position="153"/>
    </location>
</feature>